<accession>B6SMF0</accession>
<dbReference type="AlphaFoldDB" id="B6SMF0"/>
<evidence type="ECO:0000313" key="1">
    <source>
        <dbReference type="EMBL" id="ACG26033.1"/>
    </source>
</evidence>
<name>B6SMF0_MAIZE</name>
<reference evidence="1" key="1">
    <citation type="journal article" date="2009" name="Plant Mol. Biol.">
        <title>Insights into corn genes derived from large-scale cDNA sequencing.</title>
        <authorList>
            <person name="Alexandrov N.N."/>
            <person name="Brover V.V."/>
            <person name="Freidin S."/>
            <person name="Troukhan M.E."/>
            <person name="Tatarinova T.V."/>
            <person name="Zhang H."/>
            <person name="Swaller T.J."/>
            <person name="Lu Y.P."/>
            <person name="Bouck J."/>
            <person name="Flavell R.B."/>
            <person name="Feldmann K.A."/>
        </authorList>
    </citation>
    <scope>NUCLEOTIDE SEQUENCE</scope>
</reference>
<dbReference type="EMBL" id="EU953915">
    <property type="protein sequence ID" value="ACG26033.1"/>
    <property type="molecule type" value="mRNA"/>
</dbReference>
<organism evidence="1">
    <name type="scientific">Zea mays</name>
    <name type="common">Maize</name>
    <dbReference type="NCBI Taxonomy" id="4577"/>
    <lineage>
        <taxon>Eukaryota</taxon>
        <taxon>Viridiplantae</taxon>
        <taxon>Streptophyta</taxon>
        <taxon>Embryophyta</taxon>
        <taxon>Tracheophyta</taxon>
        <taxon>Spermatophyta</taxon>
        <taxon>Magnoliopsida</taxon>
        <taxon>Liliopsida</taxon>
        <taxon>Poales</taxon>
        <taxon>Poaceae</taxon>
        <taxon>PACMAD clade</taxon>
        <taxon>Panicoideae</taxon>
        <taxon>Andropogonodae</taxon>
        <taxon>Andropogoneae</taxon>
        <taxon>Tripsacinae</taxon>
        <taxon>Zea</taxon>
    </lineage>
</organism>
<protein>
    <submittedName>
        <fullName evidence="1">Uncharacterized protein</fullName>
    </submittedName>
</protein>
<sequence length="72" mass="7211">MAHMELHLIGALAGGGGEQGPASSSATITSSATAPRYEYDDEVFGSSAAPAYDDDLLGAGPFLNPVTPPDAC</sequence>
<proteinExistence type="evidence at transcript level"/>